<dbReference type="Proteomes" id="UP001152523">
    <property type="component" value="Unassembled WGS sequence"/>
</dbReference>
<accession>A0AAV0GIY0</accession>
<proteinExistence type="predicted"/>
<evidence type="ECO:0000313" key="3">
    <source>
        <dbReference type="Proteomes" id="UP001152523"/>
    </source>
</evidence>
<keyword evidence="3" id="KW-1185">Reference proteome</keyword>
<feature type="signal peptide" evidence="1">
    <location>
        <begin position="1"/>
        <end position="25"/>
    </location>
</feature>
<reference evidence="2" key="1">
    <citation type="submission" date="2022-07" db="EMBL/GenBank/DDBJ databases">
        <authorList>
            <person name="Macas J."/>
            <person name="Novak P."/>
            <person name="Neumann P."/>
        </authorList>
    </citation>
    <scope>NUCLEOTIDE SEQUENCE</scope>
</reference>
<protein>
    <submittedName>
        <fullName evidence="2">Uncharacterized protein</fullName>
    </submittedName>
</protein>
<comment type="caution">
    <text evidence="2">The sequence shown here is derived from an EMBL/GenBank/DDBJ whole genome shotgun (WGS) entry which is preliminary data.</text>
</comment>
<evidence type="ECO:0000313" key="2">
    <source>
        <dbReference type="EMBL" id="CAH9147850.1"/>
    </source>
</evidence>
<organism evidence="2 3">
    <name type="scientific">Cuscuta epithymum</name>
    <dbReference type="NCBI Taxonomy" id="186058"/>
    <lineage>
        <taxon>Eukaryota</taxon>
        <taxon>Viridiplantae</taxon>
        <taxon>Streptophyta</taxon>
        <taxon>Embryophyta</taxon>
        <taxon>Tracheophyta</taxon>
        <taxon>Spermatophyta</taxon>
        <taxon>Magnoliopsida</taxon>
        <taxon>eudicotyledons</taxon>
        <taxon>Gunneridae</taxon>
        <taxon>Pentapetalae</taxon>
        <taxon>asterids</taxon>
        <taxon>lamiids</taxon>
        <taxon>Solanales</taxon>
        <taxon>Convolvulaceae</taxon>
        <taxon>Cuscuteae</taxon>
        <taxon>Cuscuta</taxon>
        <taxon>Cuscuta subgen. Cuscuta</taxon>
    </lineage>
</organism>
<gene>
    <name evidence="2" type="ORF">CEPIT_LOCUS44046</name>
</gene>
<dbReference type="Pfam" id="PF06101">
    <property type="entry name" value="Vps62"/>
    <property type="match status" value="1"/>
</dbReference>
<feature type="chain" id="PRO_5043471434" evidence="1">
    <location>
        <begin position="26"/>
        <end position="587"/>
    </location>
</feature>
<keyword evidence="1" id="KW-0732">Signal</keyword>
<name>A0AAV0GIY0_9ASTE</name>
<dbReference type="PANTHER" id="PTHR48152">
    <property type="entry name" value="F1C9.34 PROTEIN"/>
    <property type="match status" value="1"/>
</dbReference>
<dbReference type="EMBL" id="CAMAPF010001140">
    <property type="protein sequence ID" value="CAH9147850.1"/>
    <property type="molecule type" value="Genomic_DNA"/>
</dbReference>
<dbReference type="PANTHER" id="PTHR48152:SF3">
    <property type="entry name" value="DUF946 FAMILY PROTEIN (DUF946)"/>
    <property type="match status" value="1"/>
</dbReference>
<evidence type="ECO:0000256" key="1">
    <source>
        <dbReference type="SAM" id="SignalP"/>
    </source>
</evidence>
<dbReference type="AlphaFoldDB" id="A0AAV0GIY0"/>
<sequence>MVFTSGRPFLFKSILFACVVYFPSSFPTQVDYLEDSPTTVGNISSINTSSYDFDSSFKVSLPPAILQSFTYPAPLPQWQTGAAGAFASGAIDLGGLVVSQTRNLTQAWNTSTGNGATFFEPSSLPEGFFILGSYAQPNNVPLFGGVLVAKDITGRSLRKPTDYALFWCSQNNSKAGSDTTQPGYFWLPNCTAGYVAVGYLVTNTSNKPPLEKIRCVLSNFTNASVTAGDPIWSVDGVSISTAMPQERGVQARALASCSFMIQASSTNLSSLPPQPACLRNANQNFSCAAMPSKSQIQALMEAYGPLFYFHPNEKFLPSSVEWFFQNGALLRWKNGSSSEGGVPVWLNGSNLPLNGTGYWLDLPANATEKQRVKKGDVENATTYVHVKSMFGGTFTDMAVWVFYPFNGPAFVKIGKETISLETIGEHTGDWEHVTLRINNFDGALESVFFSQHAGGVWVKASQLEFWNGTNKPVVYASLHGHAAYPKAGENLLGSGLVKIKNAAAIGKVSMDTGLNFTLLSAECLGDDAVVEPNWLNSSLAWGPTVIYAIAKELKFLQHKLPPELMHEQGPCSPKLKESWSLDEKCWN</sequence>
<dbReference type="InterPro" id="IPR009291">
    <property type="entry name" value="Vps62"/>
</dbReference>